<dbReference type="NCBIfam" id="TIGR03426">
    <property type="entry name" value="shape_MreD"/>
    <property type="match status" value="1"/>
</dbReference>
<dbReference type="InterPro" id="IPR007227">
    <property type="entry name" value="Cell_shape_determining_MreD"/>
</dbReference>
<comment type="similarity">
    <text evidence="2">Belongs to the MreD family.</text>
</comment>
<evidence type="ECO:0000313" key="10">
    <source>
        <dbReference type="Proteomes" id="UP000199013"/>
    </source>
</evidence>
<protein>
    <submittedName>
        <fullName evidence="9">Rod shape-determining protein MreD</fullName>
    </submittedName>
</protein>
<feature type="transmembrane region" description="Helical" evidence="8">
    <location>
        <begin position="143"/>
        <end position="164"/>
    </location>
</feature>
<evidence type="ECO:0000256" key="5">
    <source>
        <dbReference type="ARBA" id="ARBA00022960"/>
    </source>
</evidence>
<reference evidence="10" key="1">
    <citation type="submission" date="2016-02" db="EMBL/GenBank/DDBJ databases">
        <authorList>
            <person name="Wibberg D."/>
        </authorList>
    </citation>
    <scope>NUCLEOTIDE SEQUENCE [LARGE SCALE GENOMIC DNA]</scope>
</reference>
<keyword evidence="4 8" id="KW-0812">Transmembrane</keyword>
<evidence type="ECO:0000313" key="9">
    <source>
        <dbReference type="EMBL" id="SBW22161.1"/>
    </source>
</evidence>
<dbReference type="Proteomes" id="UP000199013">
    <property type="component" value="Unassembled WGS sequence"/>
</dbReference>
<keyword evidence="7 8" id="KW-0472">Membrane</keyword>
<dbReference type="GO" id="GO:0005886">
    <property type="term" value="C:plasma membrane"/>
    <property type="evidence" value="ECO:0007669"/>
    <property type="project" value="UniProtKB-SubCell"/>
</dbReference>
<evidence type="ECO:0000256" key="8">
    <source>
        <dbReference type="SAM" id="Phobius"/>
    </source>
</evidence>
<proteinExistence type="inferred from homology"/>
<keyword evidence="6 8" id="KW-1133">Transmembrane helix</keyword>
<keyword evidence="3" id="KW-1003">Cell membrane</keyword>
<dbReference type="GO" id="GO:0008360">
    <property type="term" value="P:regulation of cell shape"/>
    <property type="evidence" value="ECO:0007669"/>
    <property type="project" value="UniProtKB-KW"/>
</dbReference>
<accession>A0A1C3NXB5</accession>
<keyword evidence="5" id="KW-0133">Cell shape</keyword>
<comment type="subcellular location">
    <subcellularLocation>
        <location evidence="1">Cell membrane</location>
        <topology evidence="1">Multi-pass membrane protein</topology>
    </subcellularLocation>
</comment>
<dbReference type="Pfam" id="PF04093">
    <property type="entry name" value="MreD"/>
    <property type="match status" value="1"/>
</dbReference>
<dbReference type="EMBL" id="FLUV01000937">
    <property type="protein sequence ID" value="SBW22161.1"/>
    <property type="molecule type" value="Genomic_DNA"/>
</dbReference>
<feature type="transmembrane region" description="Helical" evidence="8">
    <location>
        <begin position="81"/>
        <end position="100"/>
    </location>
</feature>
<keyword evidence="10" id="KW-1185">Reference proteome</keyword>
<gene>
    <name evidence="9" type="ORF">FDG2_2245</name>
</gene>
<evidence type="ECO:0000256" key="1">
    <source>
        <dbReference type="ARBA" id="ARBA00004651"/>
    </source>
</evidence>
<feature type="transmembrane region" description="Helical" evidence="8">
    <location>
        <begin position="106"/>
        <end position="131"/>
    </location>
</feature>
<evidence type="ECO:0000256" key="2">
    <source>
        <dbReference type="ARBA" id="ARBA00007776"/>
    </source>
</evidence>
<organism evidence="9 10">
    <name type="scientific">Candidatus Protofrankia californiensis</name>
    <dbReference type="NCBI Taxonomy" id="1839754"/>
    <lineage>
        <taxon>Bacteria</taxon>
        <taxon>Bacillati</taxon>
        <taxon>Actinomycetota</taxon>
        <taxon>Actinomycetes</taxon>
        <taxon>Frankiales</taxon>
        <taxon>Frankiaceae</taxon>
        <taxon>Protofrankia</taxon>
    </lineage>
</organism>
<evidence type="ECO:0000256" key="6">
    <source>
        <dbReference type="ARBA" id="ARBA00022989"/>
    </source>
</evidence>
<name>A0A1C3NXB5_9ACTN</name>
<feature type="transmembrane region" description="Helical" evidence="8">
    <location>
        <begin position="46"/>
        <end position="74"/>
    </location>
</feature>
<evidence type="ECO:0000256" key="7">
    <source>
        <dbReference type="ARBA" id="ARBA00023136"/>
    </source>
</evidence>
<evidence type="ECO:0000256" key="4">
    <source>
        <dbReference type="ARBA" id="ARBA00022692"/>
    </source>
</evidence>
<evidence type="ECO:0000256" key="3">
    <source>
        <dbReference type="ARBA" id="ARBA00022475"/>
    </source>
</evidence>
<sequence length="176" mass="17884">MRNMGMRASEVRGRTVVVTVAVMVVLTVLQLSVIAALDLPLGSPDIVLIVLSFVALSQGPVVGAVVGFTVGLLADLLSTHVLGQTAMVFSLVGYGVGLAGDETDRTAYLPLVVVAAASALGTAGHAAMAGIIGHPSLTGTQTLLRAVGAALYALVLTPVVFPLVTAGMRRPRGDRS</sequence>
<dbReference type="AlphaFoldDB" id="A0A1C3NXB5"/>